<organism evidence="2 3">
    <name type="scientific">Kocuria marina subsp. indica</name>
    <dbReference type="NCBI Taxonomy" id="1049583"/>
    <lineage>
        <taxon>Bacteria</taxon>
        <taxon>Bacillati</taxon>
        <taxon>Actinomycetota</taxon>
        <taxon>Actinomycetes</taxon>
        <taxon>Micrococcales</taxon>
        <taxon>Micrococcaceae</taxon>
        <taxon>Kocuria</taxon>
    </lineage>
</organism>
<accession>A0A6N9R0M6</accession>
<evidence type="ECO:0000313" key="2">
    <source>
        <dbReference type="EMBL" id="NDO79065.1"/>
    </source>
</evidence>
<feature type="region of interest" description="Disordered" evidence="1">
    <location>
        <begin position="220"/>
        <end position="251"/>
    </location>
</feature>
<name>A0A6N9R0M6_9MICC</name>
<evidence type="ECO:0000313" key="3">
    <source>
        <dbReference type="Proteomes" id="UP000471026"/>
    </source>
</evidence>
<protein>
    <submittedName>
        <fullName evidence="2">Uncharacterized protein</fullName>
    </submittedName>
</protein>
<evidence type="ECO:0000256" key="1">
    <source>
        <dbReference type="SAM" id="MobiDB-lite"/>
    </source>
</evidence>
<feature type="compositionally biased region" description="Low complexity" evidence="1">
    <location>
        <begin position="277"/>
        <end position="295"/>
    </location>
</feature>
<reference evidence="2 3" key="1">
    <citation type="submission" date="2019-11" db="EMBL/GenBank/DDBJ databases">
        <title>Draft genome sequence of Kocuria indica DP-K7, a methyl red degrading Actinobacterium.</title>
        <authorList>
            <person name="Kumaran S."/>
            <person name="Tischler D."/>
            <person name="Ngo A.C.R."/>
            <person name="Schultes F."/>
        </authorList>
    </citation>
    <scope>NUCLEOTIDE SEQUENCE [LARGE SCALE GENOMIC DNA]</scope>
    <source>
        <strain evidence="2 3">DP-K7</strain>
    </source>
</reference>
<dbReference type="AlphaFoldDB" id="A0A6N9R0M6"/>
<dbReference type="EMBL" id="WMHZ01000027">
    <property type="protein sequence ID" value="NDO79065.1"/>
    <property type="molecule type" value="Genomic_DNA"/>
</dbReference>
<sequence>MPTFYDPVADAEEASQALRGLAHASRDFAHPEDAYTMMGNLLSGVRSMQQSLAQIAQQHNRHEGRAFDDHGDQAAGIRDAHQAARQLFDAAAGLDAVEERLNLAMQAAGRIAWHPAPGPPAPSAAASLERGAEAVSRWVNIVFLQGEEADAVLSMIDRHGPDAAIEHLSGFDYGAETTDAAMENGYVYDTLPAGPLDQEAAAGEYTLTYNPDMGHVGLYRRHPIPPEDRLDPESHTAGPIGPNVGGAASAAGASGGLAAGAGGATGAAASRSTRALGASAAAAGGRKAPAAAGKGRPAKTDGSWFTHPGVAAVKRDRGLGL</sequence>
<feature type="region of interest" description="Disordered" evidence="1">
    <location>
        <begin position="277"/>
        <end position="309"/>
    </location>
</feature>
<dbReference type="Proteomes" id="UP000471026">
    <property type="component" value="Unassembled WGS sequence"/>
</dbReference>
<gene>
    <name evidence="2" type="ORF">GKZ75_12770</name>
</gene>
<feature type="compositionally biased region" description="Basic and acidic residues" evidence="1">
    <location>
        <begin position="224"/>
        <end position="234"/>
    </location>
</feature>
<comment type="caution">
    <text evidence="2">The sequence shown here is derived from an EMBL/GenBank/DDBJ whole genome shotgun (WGS) entry which is preliminary data.</text>
</comment>
<proteinExistence type="predicted"/>
<dbReference type="RefSeq" id="WP_162230351.1">
    <property type="nucleotide sequence ID" value="NZ_WMHZ01000027.1"/>
</dbReference>